<dbReference type="Gene3D" id="1.10.3210.40">
    <property type="match status" value="1"/>
</dbReference>
<name>A0AAX0YUY1_9GAMM</name>
<dbReference type="RefSeq" id="WP_045067214.1">
    <property type="nucleotide sequence ID" value="NZ_JZTB01000014.1"/>
</dbReference>
<feature type="domain" description="Uncharacterised" evidence="1">
    <location>
        <begin position="34"/>
        <end position="285"/>
    </location>
</feature>
<keyword evidence="3" id="KW-1185">Reference proteome</keyword>
<proteinExistence type="predicted"/>
<evidence type="ECO:0000313" key="2">
    <source>
        <dbReference type="EMBL" id="PSX43999.1"/>
    </source>
</evidence>
<organism evidence="2 3">
    <name type="scientific">Photobacterium kishitanii</name>
    <dbReference type="NCBI Taxonomy" id="318456"/>
    <lineage>
        <taxon>Bacteria</taxon>
        <taxon>Pseudomonadati</taxon>
        <taxon>Pseudomonadota</taxon>
        <taxon>Gammaproteobacteria</taxon>
        <taxon>Vibrionales</taxon>
        <taxon>Vibrionaceae</taxon>
        <taxon>Photobacterium</taxon>
    </lineage>
</organism>
<comment type="caution">
    <text evidence="2">The sequence shown here is derived from an EMBL/GenBank/DDBJ whole genome shotgun (WGS) entry which is preliminary data.</text>
</comment>
<dbReference type="Pfam" id="PF07514">
    <property type="entry name" value="TraI_2"/>
    <property type="match status" value="1"/>
</dbReference>
<sequence length="692" mass="78995">MNWLSNIIAKKTSSESSSVADIETDNKVVRFTVLTAAEIFAKHPQLLMLKDKIISERPLSKEYAERFYGEIIDEYLEFVQIMPASDIDHHSHHFGLALHGLEIALYATRKERGHIFMPTKEDRVASLRDRFTFGVFIASILHDIGKIIADLEIIYFDKQNQGHVWNPLLGKMPIKAQYTYRFRAGRNYRLHTVMNPAFIPLILKAHHSNWLITEYDIWNGVMFSLSGNNAEAGLIAKLVQEGDMNSVKNSKSLPLVPNNTANAAVSKHNKVIADIRRLFFNSEKLNHVGQPLFVLSEHLLCLHPAWCDDLLEDTDNAKNFQNKLLNILGETNYIIKSENRTLNKIKVNQTSKKFGNINETFWNVVIIKRDIIDPQRQLSVGDLSIEPTPASPLTDIIHLYVKSNDTTEAPIANVSSNYVEMNENCTYERDIVTNNEDEQSHQIINEYHALKENQSLVNHLAGGDTTISNNDNNADNVTTHNNVNCVNAENERLLLQQYRSSLKSTGNKSDLICEESQRKNSNFVLAGSHNEQDTIAFDASNSNNDQTYVDTCTEINFIQVNSRISVLFLKYLNETIKNRGLVSKAQAPLHKKNGCIYCVWPEFANMFIRRNKTHLEPLIRHKSKKISFEDEIKRQILKLNYHDKMPNNVDFIEIGFKGSLGTVHSIRLSKNINQHIDGFEKAYISNDLKEFS</sequence>
<gene>
    <name evidence="2" type="ORF">C0W53_15315</name>
</gene>
<dbReference type="Proteomes" id="UP000240728">
    <property type="component" value="Unassembled WGS sequence"/>
</dbReference>
<dbReference type="AlphaFoldDB" id="A0AAX0YUY1"/>
<protein>
    <recommendedName>
        <fullName evidence="1">Uncharacterized domain-containing protein</fullName>
    </recommendedName>
</protein>
<accession>A0AAX0YUY1</accession>
<evidence type="ECO:0000313" key="3">
    <source>
        <dbReference type="Proteomes" id="UP000240728"/>
    </source>
</evidence>
<reference evidence="2 3" key="1">
    <citation type="submission" date="2018-01" db="EMBL/GenBank/DDBJ databases">
        <title>Whole genome sequencing of Histamine producing bacteria.</title>
        <authorList>
            <person name="Butler K."/>
        </authorList>
    </citation>
    <scope>NUCLEOTIDE SEQUENCE [LARGE SCALE GENOMIC DNA]</scope>
    <source>
        <strain evidence="2 3">A1-4</strain>
    </source>
</reference>
<dbReference type="InterPro" id="IPR011119">
    <property type="entry name" value="Unchr_helicase_relaxase_TraI"/>
</dbReference>
<dbReference type="EMBL" id="PYOZ01000010">
    <property type="protein sequence ID" value="PSX43999.1"/>
    <property type="molecule type" value="Genomic_DNA"/>
</dbReference>
<evidence type="ECO:0000259" key="1">
    <source>
        <dbReference type="Pfam" id="PF07514"/>
    </source>
</evidence>